<dbReference type="EMBL" id="LT962688">
    <property type="protein sequence ID" value="SOR26798.1"/>
    <property type="molecule type" value="Genomic_DNA"/>
</dbReference>
<protein>
    <submittedName>
        <fullName evidence="2">Uncharacterized protein</fullName>
    </submittedName>
</protein>
<name>A0A2N9AHF0_METEX</name>
<evidence type="ECO:0000256" key="1">
    <source>
        <dbReference type="SAM" id="MobiDB-lite"/>
    </source>
</evidence>
<gene>
    <name evidence="2" type="ORF">TK0001_0196</name>
</gene>
<feature type="compositionally biased region" description="Basic and acidic residues" evidence="1">
    <location>
        <begin position="213"/>
        <end position="238"/>
    </location>
</feature>
<evidence type="ECO:0000313" key="3">
    <source>
        <dbReference type="Proteomes" id="UP000233769"/>
    </source>
</evidence>
<evidence type="ECO:0000313" key="2">
    <source>
        <dbReference type="EMBL" id="SOR26798.1"/>
    </source>
</evidence>
<reference evidence="3" key="1">
    <citation type="submission" date="2017-10" db="EMBL/GenBank/DDBJ databases">
        <authorList>
            <person name="Regsiter A."/>
            <person name="William W."/>
        </authorList>
    </citation>
    <scope>NUCLEOTIDE SEQUENCE [LARGE SCALE GENOMIC DNA]</scope>
</reference>
<proteinExistence type="predicted"/>
<feature type="region of interest" description="Disordered" evidence="1">
    <location>
        <begin position="213"/>
        <end position="255"/>
    </location>
</feature>
<dbReference type="AlphaFoldDB" id="A0A2N9AHF0"/>
<accession>A0A2N9AHF0</accession>
<dbReference type="Proteomes" id="UP000233769">
    <property type="component" value="Chromosome tk0001"/>
</dbReference>
<sequence length="255" mass="28580">MTRVQTRTASTSVSPPEPVSRLLLDLVSRFQNRLEDGDRPGHKLISAGLAPLEHERAALEERRQHLLGSLSPPASDEARAKMAKIVASLLGAFPTYGADREDARITVGLIVRALDDVPVWTVQRAAGLFLKNMQKTRWNPERAPTAPQIRAEAKLVMLDVEVELHRLDQVLSAEIVDSATTEDERKAAVAHWNQIKSQMGRSNVIAERTAEEIDRERQEMRRANDLVEQRDAWERERAGLPPARSPFEPRSSPIV</sequence>
<organism evidence="2 3">
    <name type="scientific">Methylorubrum extorquens</name>
    <name type="common">Methylobacterium dichloromethanicum</name>
    <name type="synonym">Methylobacterium extorquens</name>
    <dbReference type="NCBI Taxonomy" id="408"/>
    <lineage>
        <taxon>Bacteria</taxon>
        <taxon>Pseudomonadati</taxon>
        <taxon>Pseudomonadota</taxon>
        <taxon>Alphaproteobacteria</taxon>
        <taxon>Hyphomicrobiales</taxon>
        <taxon>Methylobacteriaceae</taxon>
        <taxon>Methylorubrum</taxon>
    </lineage>
</organism>